<evidence type="ECO:0000256" key="10">
    <source>
        <dbReference type="ARBA" id="ARBA00029724"/>
    </source>
</evidence>
<keyword evidence="7 13" id="KW-0547">Nucleotide-binding</keyword>
<dbReference type="HAMAP" id="MF_00065">
    <property type="entry name" value="Adenylyl_sulf_kinase"/>
    <property type="match status" value="1"/>
</dbReference>
<comment type="catalytic activity">
    <reaction evidence="1 13 14">
        <text>adenosine 5'-phosphosulfate + ATP = 3'-phosphoadenylyl sulfate + ADP + H(+)</text>
        <dbReference type="Rhea" id="RHEA:24152"/>
        <dbReference type="ChEBI" id="CHEBI:15378"/>
        <dbReference type="ChEBI" id="CHEBI:30616"/>
        <dbReference type="ChEBI" id="CHEBI:58243"/>
        <dbReference type="ChEBI" id="CHEBI:58339"/>
        <dbReference type="ChEBI" id="CHEBI:456216"/>
        <dbReference type="EC" id="2.7.1.25"/>
    </reaction>
</comment>
<comment type="function">
    <text evidence="2 13 14">Catalyzes the synthesis of activated sulfate.</text>
</comment>
<keyword evidence="13" id="KW-0597">Phosphoprotein</keyword>
<dbReference type="Proteomes" id="UP001236723">
    <property type="component" value="Unassembled WGS sequence"/>
</dbReference>
<keyword evidence="8 13" id="KW-0418">Kinase</keyword>
<dbReference type="PANTHER" id="PTHR11055">
    <property type="entry name" value="BIFUNCTIONAL 3'-PHOSPHOADENOSINE 5'-PHOSPHOSULFATE SYNTHASE"/>
    <property type="match status" value="1"/>
</dbReference>
<dbReference type="PANTHER" id="PTHR11055:SF1">
    <property type="entry name" value="PAPS SYNTHETASE, ISOFORM D"/>
    <property type="match status" value="1"/>
</dbReference>
<dbReference type="Gene3D" id="3.40.50.300">
    <property type="entry name" value="P-loop containing nucleotide triphosphate hydrolases"/>
    <property type="match status" value="1"/>
</dbReference>
<evidence type="ECO:0000256" key="1">
    <source>
        <dbReference type="ARBA" id="ARBA00001823"/>
    </source>
</evidence>
<dbReference type="EC" id="2.7.1.25" evidence="5 13"/>
<feature type="domain" description="APS kinase" evidence="15">
    <location>
        <begin position="25"/>
        <end position="173"/>
    </location>
</feature>
<evidence type="ECO:0000256" key="7">
    <source>
        <dbReference type="ARBA" id="ARBA00022741"/>
    </source>
</evidence>
<keyword evidence="6 13" id="KW-0808">Transferase</keyword>
<evidence type="ECO:0000313" key="16">
    <source>
        <dbReference type="EMBL" id="MDQ0350243.1"/>
    </source>
</evidence>
<evidence type="ECO:0000256" key="6">
    <source>
        <dbReference type="ARBA" id="ARBA00022679"/>
    </source>
</evidence>
<evidence type="ECO:0000256" key="4">
    <source>
        <dbReference type="ARBA" id="ARBA00007008"/>
    </source>
</evidence>
<dbReference type="InterPro" id="IPR027417">
    <property type="entry name" value="P-loop_NTPase"/>
</dbReference>
<evidence type="ECO:0000259" key="15">
    <source>
        <dbReference type="Pfam" id="PF01583"/>
    </source>
</evidence>
<keyword evidence="17" id="KW-1185">Reference proteome</keyword>
<gene>
    <name evidence="13" type="primary">cysC</name>
    <name evidence="16" type="ORF">J2R98_000046</name>
</gene>
<dbReference type="InterPro" id="IPR059117">
    <property type="entry name" value="APS_kinase_dom"/>
</dbReference>
<comment type="similarity">
    <text evidence="4 13 14">Belongs to the APS kinase family.</text>
</comment>
<dbReference type="Pfam" id="PF01583">
    <property type="entry name" value="APS_kinase"/>
    <property type="match status" value="1"/>
</dbReference>
<accession>A0ABU0DP65</accession>
<proteinExistence type="inferred from homology"/>
<evidence type="ECO:0000256" key="3">
    <source>
        <dbReference type="ARBA" id="ARBA00004806"/>
    </source>
</evidence>
<dbReference type="InterPro" id="IPR002891">
    <property type="entry name" value="APS"/>
</dbReference>
<evidence type="ECO:0000256" key="5">
    <source>
        <dbReference type="ARBA" id="ARBA00012121"/>
    </source>
</evidence>
<dbReference type="GO" id="GO:0004020">
    <property type="term" value="F:adenylylsulfate kinase activity"/>
    <property type="evidence" value="ECO:0007669"/>
    <property type="project" value="UniProtKB-EC"/>
</dbReference>
<comment type="caution">
    <text evidence="16">The sequence shown here is derived from an EMBL/GenBank/DDBJ whole genome shotgun (WGS) entry which is preliminary data.</text>
</comment>
<keyword evidence="9 13" id="KW-0067">ATP-binding</keyword>
<evidence type="ECO:0000256" key="12">
    <source>
        <dbReference type="ARBA" id="ARBA00031464"/>
    </source>
</evidence>
<evidence type="ECO:0000313" key="17">
    <source>
        <dbReference type="Proteomes" id="UP001236723"/>
    </source>
</evidence>
<feature type="binding site" evidence="13">
    <location>
        <begin position="32"/>
        <end position="39"/>
    </location>
    <ligand>
        <name>ATP</name>
        <dbReference type="ChEBI" id="CHEBI:30616"/>
    </ligand>
</feature>
<dbReference type="CDD" id="cd02027">
    <property type="entry name" value="APSK"/>
    <property type="match status" value="1"/>
</dbReference>
<evidence type="ECO:0000256" key="11">
    <source>
        <dbReference type="ARBA" id="ARBA00031393"/>
    </source>
</evidence>
<evidence type="ECO:0000256" key="8">
    <source>
        <dbReference type="ARBA" id="ARBA00022777"/>
    </source>
</evidence>
<dbReference type="SUPFAM" id="SSF52540">
    <property type="entry name" value="P-loop containing nucleoside triphosphate hydrolases"/>
    <property type="match status" value="1"/>
</dbReference>
<dbReference type="RefSeq" id="WP_307064941.1">
    <property type="nucleotide sequence ID" value="NZ_JAUSUP010000001.1"/>
</dbReference>
<evidence type="ECO:0000256" key="9">
    <source>
        <dbReference type="ARBA" id="ARBA00022840"/>
    </source>
</evidence>
<sequence length="200" mass="22940">MNNNLNWQQHAIKPIDRERLMRHKSLVIWLTGLSASGKSTISNFVEKQLYQKGIHSYLLDGDDIRQGLNKDLGFSEHDRTENIRRIAEVAHTIRQSGLVTIVSTISPYKSNRELARDIISEQYFHEVYVSCALEVCEQRDPKGLYHKARSGQIPQFTGVDQPYEPPTNPKLTLPTDKLNIEQASLTLVHYIVSKVKEDRT</sequence>
<reference evidence="16 17" key="1">
    <citation type="submission" date="2023-07" db="EMBL/GenBank/DDBJ databases">
        <title>Genomic Encyclopedia of Type Strains, Phase IV (KMG-IV): sequencing the most valuable type-strain genomes for metagenomic binning, comparative biology and taxonomic classification.</title>
        <authorList>
            <person name="Goeker M."/>
        </authorList>
    </citation>
    <scope>NUCLEOTIDE SEQUENCE [LARGE SCALE GENOMIC DNA]</scope>
    <source>
        <strain evidence="16 17">DSM 15448</strain>
    </source>
</reference>
<organism evidence="16 17">
    <name type="scientific">Alkalibacillus filiformis</name>
    <dbReference type="NCBI Taxonomy" id="200990"/>
    <lineage>
        <taxon>Bacteria</taxon>
        <taxon>Bacillati</taxon>
        <taxon>Bacillota</taxon>
        <taxon>Bacilli</taxon>
        <taxon>Bacillales</taxon>
        <taxon>Bacillaceae</taxon>
        <taxon>Alkalibacillus</taxon>
    </lineage>
</organism>
<dbReference type="NCBIfam" id="NF003013">
    <property type="entry name" value="PRK03846.1"/>
    <property type="match status" value="1"/>
</dbReference>
<name>A0ABU0DP65_9BACI</name>
<evidence type="ECO:0000256" key="14">
    <source>
        <dbReference type="RuleBase" id="RU004347"/>
    </source>
</evidence>
<evidence type="ECO:0000256" key="13">
    <source>
        <dbReference type="HAMAP-Rule" id="MF_00065"/>
    </source>
</evidence>
<evidence type="ECO:0000256" key="2">
    <source>
        <dbReference type="ARBA" id="ARBA00002632"/>
    </source>
</evidence>
<protein>
    <recommendedName>
        <fullName evidence="5 13">Adenylyl-sulfate kinase</fullName>
        <ecNumber evidence="5 13">2.7.1.25</ecNumber>
    </recommendedName>
    <alternativeName>
        <fullName evidence="11 13">APS kinase</fullName>
    </alternativeName>
    <alternativeName>
        <fullName evidence="12 13">ATP adenosine-5'-phosphosulfate 3'-phosphotransferase</fullName>
    </alternativeName>
    <alternativeName>
        <fullName evidence="10 13">Adenosine-5'-phosphosulfate kinase</fullName>
    </alternativeName>
</protein>
<dbReference type="EMBL" id="JAUSUP010000001">
    <property type="protein sequence ID" value="MDQ0350243.1"/>
    <property type="molecule type" value="Genomic_DNA"/>
</dbReference>
<feature type="active site" description="Phosphoserine intermediate" evidence="13">
    <location>
        <position position="106"/>
    </location>
</feature>
<dbReference type="NCBIfam" id="TIGR00455">
    <property type="entry name" value="apsK"/>
    <property type="match status" value="1"/>
</dbReference>
<comment type="pathway">
    <text evidence="3 13 14">Sulfur metabolism; hydrogen sulfide biosynthesis; sulfite from sulfate: step 2/3.</text>
</comment>